<proteinExistence type="predicted"/>
<dbReference type="Gene3D" id="3.40.50.1820">
    <property type="entry name" value="alpha/beta hydrolase"/>
    <property type="match status" value="1"/>
</dbReference>
<accession>A0A9N9KPZ8</accession>
<dbReference type="InterPro" id="IPR000073">
    <property type="entry name" value="AB_hydrolase_1"/>
</dbReference>
<evidence type="ECO:0000259" key="1">
    <source>
        <dbReference type="Pfam" id="PF12697"/>
    </source>
</evidence>
<dbReference type="InterPro" id="IPR029058">
    <property type="entry name" value="AB_hydrolase_fold"/>
</dbReference>
<dbReference type="EMBL" id="CAJVRL010000038">
    <property type="protein sequence ID" value="CAG8950638.1"/>
    <property type="molecule type" value="Genomic_DNA"/>
</dbReference>
<sequence>MTSSFQIKEHIIECQHIREYPRALANSQDDVLHLAVKQYTPLDNLEPQDGDVTIIGAHANGFPKELYEPLWEDLHAQSKKHGFRIRSIWISDVAHQGTSGVLNENLLGDDPSWMDGSRDLLHMINHFRMPTPLVGMGHSLGGAQLVNLSLIHPRLLSTIILMDPVIQNHASAPTGPSPAQASAFRRDLWPSREEAITAFSKSKFYSTWDRRVFEKWCEFGIRPVPSSIYPNAEKGSMTLTTTKHQECFTFMRPSWDGLSPDGNTITNRSLVPDLNLQQPVRYPLYRPEPPTIMGRLPELRPSAFYIFGELSNMSLPAVRKQKMDLTGSGLGGSGGAKEGKVKEVVLKGVGHLVAMEAAGLCAEAAAEWLGREMKRVERERAAYREWTKKSLAEKQTLSEEWKRRIGGEPVRVKKSKI</sequence>
<dbReference type="SUPFAM" id="SSF53474">
    <property type="entry name" value="alpha/beta-Hydrolases"/>
    <property type="match status" value="1"/>
</dbReference>
<evidence type="ECO:0000313" key="3">
    <source>
        <dbReference type="Proteomes" id="UP000696280"/>
    </source>
</evidence>
<reference evidence="2" key="1">
    <citation type="submission" date="2021-07" db="EMBL/GenBank/DDBJ databases">
        <authorList>
            <person name="Durling M."/>
        </authorList>
    </citation>
    <scope>NUCLEOTIDE SEQUENCE</scope>
</reference>
<dbReference type="Proteomes" id="UP000696280">
    <property type="component" value="Unassembled WGS sequence"/>
</dbReference>
<organism evidence="2 3">
    <name type="scientific">Hymenoscyphus fraxineus</name>
    <dbReference type="NCBI Taxonomy" id="746836"/>
    <lineage>
        <taxon>Eukaryota</taxon>
        <taxon>Fungi</taxon>
        <taxon>Dikarya</taxon>
        <taxon>Ascomycota</taxon>
        <taxon>Pezizomycotina</taxon>
        <taxon>Leotiomycetes</taxon>
        <taxon>Helotiales</taxon>
        <taxon>Helotiaceae</taxon>
        <taxon>Hymenoscyphus</taxon>
    </lineage>
</organism>
<gene>
    <name evidence="2" type="ORF">HYFRA_00002847</name>
</gene>
<dbReference type="OrthoDB" id="94039at2759"/>
<protein>
    <recommendedName>
        <fullName evidence="1">AB hydrolase-1 domain-containing protein</fullName>
    </recommendedName>
</protein>
<keyword evidence="3" id="KW-1185">Reference proteome</keyword>
<feature type="domain" description="AB hydrolase-1" evidence="1">
    <location>
        <begin position="58"/>
        <end position="363"/>
    </location>
</feature>
<dbReference type="AlphaFoldDB" id="A0A9N9KPZ8"/>
<evidence type="ECO:0000313" key="2">
    <source>
        <dbReference type="EMBL" id="CAG8950638.1"/>
    </source>
</evidence>
<name>A0A9N9KPZ8_9HELO</name>
<dbReference type="Pfam" id="PF12697">
    <property type="entry name" value="Abhydrolase_6"/>
    <property type="match status" value="1"/>
</dbReference>
<comment type="caution">
    <text evidence="2">The sequence shown here is derived from an EMBL/GenBank/DDBJ whole genome shotgun (WGS) entry which is preliminary data.</text>
</comment>